<evidence type="ECO:0000313" key="10">
    <source>
        <dbReference type="Proteomes" id="UP000076738"/>
    </source>
</evidence>
<proteinExistence type="inferred from homology"/>
<feature type="non-terminal residue" evidence="9">
    <location>
        <position position="1"/>
    </location>
</feature>
<name>A0A167NJU3_CALVF</name>
<keyword evidence="6 7" id="KW-0472">Membrane</keyword>
<keyword evidence="10" id="KW-1185">Reference proteome</keyword>
<feature type="transmembrane region" description="Helical" evidence="7">
    <location>
        <begin position="199"/>
        <end position="218"/>
    </location>
</feature>
<evidence type="ECO:0000259" key="8">
    <source>
        <dbReference type="Pfam" id="PF13813"/>
    </source>
</evidence>
<dbReference type="InterPro" id="IPR044851">
    <property type="entry name" value="Wax_synthase"/>
</dbReference>
<dbReference type="PANTHER" id="PTHR31595">
    <property type="entry name" value="LONG-CHAIN-ALCOHOL O-FATTY-ACYLTRANSFERASE 3-RELATED"/>
    <property type="match status" value="1"/>
</dbReference>
<organism evidence="9 10">
    <name type="scientific">Calocera viscosa (strain TUFC12733)</name>
    <dbReference type="NCBI Taxonomy" id="1330018"/>
    <lineage>
        <taxon>Eukaryota</taxon>
        <taxon>Fungi</taxon>
        <taxon>Dikarya</taxon>
        <taxon>Basidiomycota</taxon>
        <taxon>Agaricomycotina</taxon>
        <taxon>Dacrymycetes</taxon>
        <taxon>Dacrymycetales</taxon>
        <taxon>Dacrymycetaceae</taxon>
        <taxon>Calocera</taxon>
    </lineage>
</organism>
<feature type="transmembrane region" description="Helical" evidence="7">
    <location>
        <begin position="224"/>
        <end position="245"/>
    </location>
</feature>
<dbReference type="GO" id="GO:0008374">
    <property type="term" value="F:O-acyltransferase activity"/>
    <property type="evidence" value="ECO:0007669"/>
    <property type="project" value="InterPro"/>
</dbReference>
<dbReference type="GO" id="GO:0006629">
    <property type="term" value="P:lipid metabolic process"/>
    <property type="evidence" value="ECO:0007669"/>
    <property type="project" value="InterPro"/>
</dbReference>
<feature type="transmembrane region" description="Helical" evidence="7">
    <location>
        <begin position="257"/>
        <end position="277"/>
    </location>
</feature>
<comment type="subcellular location">
    <subcellularLocation>
        <location evidence="1">Membrane</location>
        <topology evidence="1">Multi-pass membrane protein</topology>
    </subcellularLocation>
</comment>
<feature type="non-terminal residue" evidence="9">
    <location>
        <position position="287"/>
    </location>
</feature>
<evidence type="ECO:0000256" key="4">
    <source>
        <dbReference type="ARBA" id="ARBA00022692"/>
    </source>
</evidence>
<dbReference type="Pfam" id="PF13813">
    <property type="entry name" value="MBOAT_2"/>
    <property type="match status" value="1"/>
</dbReference>
<gene>
    <name evidence="9" type="ORF">CALVIDRAFT_456784</name>
</gene>
<dbReference type="OrthoDB" id="1077582at2759"/>
<dbReference type="PANTHER" id="PTHR31595:SF67">
    <property type="entry name" value="WAX SYNTHASE DOMAIN-CONTAINING PROTEIN"/>
    <property type="match status" value="1"/>
</dbReference>
<dbReference type="GO" id="GO:0016020">
    <property type="term" value="C:membrane"/>
    <property type="evidence" value="ECO:0007669"/>
    <property type="project" value="UniProtKB-SubCell"/>
</dbReference>
<keyword evidence="4 7" id="KW-0812">Transmembrane</keyword>
<keyword evidence="3" id="KW-0808">Transferase</keyword>
<evidence type="ECO:0000256" key="1">
    <source>
        <dbReference type="ARBA" id="ARBA00004141"/>
    </source>
</evidence>
<feature type="domain" description="Wax synthase" evidence="8">
    <location>
        <begin position="145"/>
        <end position="233"/>
    </location>
</feature>
<accession>A0A167NJU3</accession>
<reference evidence="9 10" key="1">
    <citation type="journal article" date="2016" name="Mol. Biol. Evol.">
        <title>Comparative Genomics of Early-Diverging Mushroom-Forming Fungi Provides Insights into the Origins of Lignocellulose Decay Capabilities.</title>
        <authorList>
            <person name="Nagy L.G."/>
            <person name="Riley R."/>
            <person name="Tritt A."/>
            <person name="Adam C."/>
            <person name="Daum C."/>
            <person name="Floudas D."/>
            <person name="Sun H."/>
            <person name="Yadav J.S."/>
            <person name="Pangilinan J."/>
            <person name="Larsson K.H."/>
            <person name="Matsuura K."/>
            <person name="Barry K."/>
            <person name="Labutti K."/>
            <person name="Kuo R."/>
            <person name="Ohm R.A."/>
            <person name="Bhattacharya S.S."/>
            <person name="Shirouzu T."/>
            <person name="Yoshinaga Y."/>
            <person name="Martin F.M."/>
            <person name="Grigoriev I.V."/>
            <person name="Hibbett D.S."/>
        </authorList>
    </citation>
    <scope>NUCLEOTIDE SEQUENCE [LARGE SCALE GENOMIC DNA]</scope>
    <source>
        <strain evidence="9 10">TUFC12733</strain>
    </source>
</reference>
<dbReference type="AlphaFoldDB" id="A0A167NJU3"/>
<evidence type="ECO:0000313" key="9">
    <source>
        <dbReference type="EMBL" id="KZO97794.1"/>
    </source>
</evidence>
<dbReference type="InterPro" id="IPR032805">
    <property type="entry name" value="Wax_synthase_dom"/>
</dbReference>
<protein>
    <recommendedName>
        <fullName evidence="8">Wax synthase domain-containing protein</fullName>
    </recommendedName>
</protein>
<dbReference type="Proteomes" id="UP000076738">
    <property type="component" value="Unassembled WGS sequence"/>
</dbReference>
<keyword evidence="5 7" id="KW-1133">Transmembrane helix</keyword>
<evidence type="ECO:0000256" key="5">
    <source>
        <dbReference type="ARBA" id="ARBA00022989"/>
    </source>
</evidence>
<sequence>FASDLLVLHNPCGDLWHMKAGRVLQQPLSWRKVLFALELSNNFRGIGWNFELRSLQSSIPQSRVRFLMQQVVRGMSAWMLVDITQTIFRHRTACHIDGSIFKDGPAWQSVYVLAGWTNVAGGLVVPHVIAAAITVGLGLYRPEDWPSLFRLREGYTVRRFWGRAWHHLFRRFLTSNSQFVSRHVLGLQKGNPLLPYVELYLAFFLSGIVHWVGTYAMLRQYTAPNMTLLFFLLQATVIALEDFVVAFGKRMGIKDSWWVRLLGYVWVAVWMVVLTPVRTEPLIKAGY</sequence>
<dbReference type="EMBL" id="KV417278">
    <property type="protein sequence ID" value="KZO97794.1"/>
    <property type="molecule type" value="Genomic_DNA"/>
</dbReference>
<feature type="transmembrane region" description="Helical" evidence="7">
    <location>
        <begin position="119"/>
        <end position="140"/>
    </location>
</feature>
<evidence type="ECO:0000256" key="3">
    <source>
        <dbReference type="ARBA" id="ARBA00022679"/>
    </source>
</evidence>
<evidence type="ECO:0000256" key="2">
    <source>
        <dbReference type="ARBA" id="ARBA00007282"/>
    </source>
</evidence>
<evidence type="ECO:0000256" key="6">
    <source>
        <dbReference type="ARBA" id="ARBA00023136"/>
    </source>
</evidence>
<evidence type="ECO:0000256" key="7">
    <source>
        <dbReference type="SAM" id="Phobius"/>
    </source>
</evidence>
<comment type="similarity">
    <text evidence="2">Belongs to the wax synthase family.</text>
</comment>
<dbReference type="STRING" id="1330018.A0A167NJU3"/>